<dbReference type="Pfam" id="PF04407">
    <property type="entry name" value="DUF531"/>
    <property type="match status" value="1"/>
</dbReference>
<organism evidence="1">
    <name type="scientific">uncultured marine group II/III euryarchaeote SAT1000_18_B12</name>
    <dbReference type="NCBI Taxonomy" id="1456563"/>
    <lineage>
        <taxon>Archaea</taxon>
        <taxon>Methanobacteriati</taxon>
        <taxon>Methanobacteriota</taxon>
        <taxon>environmental samples</taxon>
    </lineage>
</organism>
<accession>A0A075I4U1</accession>
<sequence length="507" mass="54771">MSEDILDTGEFGSVDVIEMNERHNPSACRRILREAREQGLSSKLFNLAQDLQDGVYRAEALCGLCASDEMDEDDRVEWVPIIIESMLEEERAWRLAESIGIIAKSAGNWPGARSRKALMEHLIVLTGGLPAGEARVDALKSISSKVSEQRLPELFLLAVGNHGMESKAARPVMKSIVATKNHDMISEITASITEATPDLAVKFLDNLHRLANEASLTLEPTALELSLPLLKSADFEIVRTLCSHASTPAEVRMLAETLDGDNENAIRYTVTLAGRADRTGNAEYARDLLEKAVTRVDLLNERTAARIKKNIAKGFVHLGDQGRAEELAPMHDSEMKTPQSDEEGVERRGHTMALVGTYDGAVSTPHLRALARAAGIAWGFGLDIALIDWPTENLEELCGRAQKESGTAGVNHLPALLTSKRIQLLSVDDALGGRAGHPIATTHQPVGGSVDLTTFDGNLCVFIGLGRQGLPKSLLDNCPDQFELTGIGASLETAVAMGAIAQRLADL</sequence>
<evidence type="ECO:0008006" key="2">
    <source>
        <dbReference type="Google" id="ProtNLM"/>
    </source>
</evidence>
<name>A0A075I4U1_9EURY</name>
<protein>
    <recommendedName>
        <fullName evidence="2">DUF531 domain-containing protein</fullName>
    </recommendedName>
</protein>
<proteinExistence type="predicted"/>
<dbReference type="AlphaFoldDB" id="A0A075I4U1"/>
<dbReference type="InterPro" id="IPR007501">
    <property type="entry name" value="DUF531"/>
</dbReference>
<reference evidence="1" key="1">
    <citation type="journal article" date="2014" name="Genome Biol. Evol.">
        <title>Pangenome evidence for extensive interdomain horizontal transfer affecting lineage core and shell genes in uncultured planktonic thaumarchaeota and euryarchaeota.</title>
        <authorList>
            <person name="Deschamps P."/>
            <person name="Zivanovic Y."/>
            <person name="Moreira D."/>
            <person name="Rodriguez-Valera F."/>
            <person name="Lopez-Garcia P."/>
        </authorList>
    </citation>
    <scope>NUCLEOTIDE SEQUENCE</scope>
</reference>
<dbReference type="EMBL" id="KF901238">
    <property type="protein sequence ID" value="AIF23691.1"/>
    <property type="molecule type" value="Genomic_DNA"/>
</dbReference>
<evidence type="ECO:0000313" key="1">
    <source>
        <dbReference type="EMBL" id="AIF23691.1"/>
    </source>
</evidence>